<feature type="domain" description="Reverse transcriptase" evidence="1">
    <location>
        <begin position="1"/>
        <end position="268"/>
    </location>
</feature>
<dbReference type="InterPro" id="IPR051083">
    <property type="entry name" value="GrpII_Intron_Splice-Mob/Def"/>
</dbReference>
<dbReference type="Proteomes" id="UP000815677">
    <property type="component" value="Unassembled WGS sequence"/>
</dbReference>
<gene>
    <name evidence="2" type="ORF">MCHLO_04851</name>
</gene>
<dbReference type="CDD" id="cd01646">
    <property type="entry name" value="RT_Bac_retron_I"/>
    <property type="match status" value="1"/>
</dbReference>
<dbReference type="PANTHER" id="PTHR34047">
    <property type="entry name" value="NUCLEAR INTRON MATURASE 1, MITOCHONDRIAL-RELATED"/>
    <property type="match status" value="1"/>
</dbReference>
<evidence type="ECO:0000259" key="1">
    <source>
        <dbReference type="PROSITE" id="PS50878"/>
    </source>
</evidence>
<dbReference type="GO" id="GO:0003964">
    <property type="term" value="F:RNA-directed DNA polymerase activity"/>
    <property type="evidence" value="ECO:0007669"/>
    <property type="project" value="UniProtKB-KW"/>
</dbReference>
<dbReference type="PANTHER" id="PTHR34047:SF8">
    <property type="entry name" value="PROTEIN YKFC"/>
    <property type="match status" value="1"/>
</dbReference>
<evidence type="ECO:0000313" key="2">
    <source>
        <dbReference type="EMBL" id="GAT47390.1"/>
    </source>
</evidence>
<proteinExistence type="predicted"/>
<evidence type="ECO:0000313" key="3">
    <source>
        <dbReference type="Proteomes" id="UP000815677"/>
    </source>
</evidence>
<protein>
    <submittedName>
        <fullName evidence="2">Reverse transcriptase</fullName>
    </submittedName>
</protein>
<name>A0ABQ0L8A1_MYCCL</name>
<keyword evidence="2" id="KW-0808">Transferase</keyword>
<dbReference type="EMBL" id="DF843437">
    <property type="protein sequence ID" value="GAT47390.1"/>
    <property type="molecule type" value="Genomic_DNA"/>
</dbReference>
<sequence>MVFDAQWAEHLIDLQRQLNAGVWKPLPTTCFIAQRPKARQIHAPHFSDRVVHHWLVPQLERIYEPRFIHDSYANRRGKGTHAAVERLKGFVRQVASGQGGGWYLQLDVHNFFNSIHRPTLYRMLKETMAKAGLSDPARRAVHALLRRPVHDQGIIHRSTAEERERVPAHKRLENAAPGFGLPIGNLSSQFFANVYLDALDQFVKHELKACRYLRYVDDFVLVHRDRAVLAGWQTQIEEFLATTLRLKLKADIRLRPLSAGIDFLGYVIYPTHTRVRARVLKHADQSLRAWHQEHAVLGHYVATPADVRALTSSVASYQGHTKHANARRVMDRMLRRHPCATFFAVTTAFHPLLEGKKLTFKRPIHMERAA</sequence>
<accession>A0ABQ0L8A1</accession>
<keyword evidence="2" id="KW-0548">Nucleotidyltransferase</keyword>
<reference evidence="2" key="1">
    <citation type="submission" date="2014-09" db="EMBL/GenBank/DDBJ databases">
        <title>Genome sequence of the luminous mushroom Mycena chlorophos for searching fungal bioluminescence genes.</title>
        <authorList>
            <person name="Tanaka Y."/>
            <person name="Kasuga D."/>
            <person name="Oba Y."/>
            <person name="Hase S."/>
            <person name="Sato K."/>
            <person name="Oba Y."/>
            <person name="Sakakibara Y."/>
        </authorList>
    </citation>
    <scope>NUCLEOTIDE SEQUENCE</scope>
</reference>
<dbReference type="InterPro" id="IPR000477">
    <property type="entry name" value="RT_dom"/>
</dbReference>
<dbReference type="SUPFAM" id="SSF56672">
    <property type="entry name" value="DNA/RNA polymerases"/>
    <property type="match status" value="1"/>
</dbReference>
<dbReference type="InterPro" id="IPR043502">
    <property type="entry name" value="DNA/RNA_pol_sf"/>
</dbReference>
<keyword evidence="2" id="KW-0695">RNA-directed DNA polymerase</keyword>
<organism evidence="2 3">
    <name type="scientific">Mycena chlorophos</name>
    <name type="common">Agaric fungus</name>
    <name type="synonym">Agaricus chlorophos</name>
    <dbReference type="NCBI Taxonomy" id="658473"/>
    <lineage>
        <taxon>Eukaryota</taxon>
        <taxon>Fungi</taxon>
        <taxon>Dikarya</taxon>
        <taxon>Basidiomycota</taxon>
        <taxon>Agaricomycotina</taxon>
        <taxon>Agaricomycetes</taxon>
        <taxon>Agaricomycetidae</taxon>
        <taxon>Agaricales</taxon>
        <taxon>Marasmiineae</taxon>
        <taxon>Mycenaceae</taxon>
        <taxon>Mycena</taxon>
    </lineage>
</organism>
<dbReference type="PROSITE" id="PS50878">
    <property type="entry name" value="RT_POL"/>
    <property type="match status" value="1"/>
</dbReference>
<dbReference type="Pfam" id="PF00078">
    <property type="entry name" value="RVT_1"/>
    <property type="match status" value="1"/>
</dbReference>
<keyword evidence="3" id="KW-1185">Reference proteome</keyword>